<sequence>MLGSQVAAAQTMELDETMCKDPVCQHPQCWGSFQRMERGIPHYRPLGYCQRSPSAEEGGLPVLSVSTMPTPPHSPTNQEAPRWHAVSPVRLAGLSYSALYKLYNKTSSSVAQKVPPNATSHKEPIRPRGVPGHSAIHGTEAPQSWNYSSHVGNPTFPAKERALELKGRVSGQHFGSVTLPAPIIPELGNQRVVLHSVKEKHQQGAARLSPVYKLDNQVRVWGSIQPHRTAGPLLSITRGTERPGVATGGISGGTERPGVATGGISGGTERPGVATGGISGGTERPGVANGGISADRERPGVATGGISGERPGVATGGISGGTERPGMATGGISGGRERPGVATGGISGGTERPGVATGGISGGTERPGVATGGISGGTERPGVATGGISGGTERPPPIHNRCLVAKHLEALNDMEIKLQSIRNQYYLWNKYTGPASPSGRRKPPDQQPPKEQTPCSYKQMPLGVIGNLRLYPYDGDFYKQNLTASLEGMDSLTDSQSASQREAANEDVTSKSDVSDVTLAPEALQPTHTLKDTATLPTDPSEPASEDIQAPLEQGVRTPQPNAPPPTPLKTGS</sequence>
<feature type="compositionally biased region" description="Pro residues" evidence="1">
    <location>
        <begin position="561"/>
        <end position="573"/>
    </location>
</feature>
<dbReference type="InterPro" id="IPR029134">
    <property type="entry name" value="DUF4647"/>
</dbReference>
<dbReference type="PANTHER" id="PTHR36130">
    <property type="entry name" value="RIKEN CDNA 4933430I17 GENE"/>
    <property type="match status" value="1"/>
</dbReference>
<feature type="compositionally biased region" description="Polar residues" evidence="1">
    <location>
        <begin position="493"/>
        <end position="502"/>
    </location>
</feature>
<dbReference type="Pfam" id="PF15504">
    <property type="entry name" value="DUF4647"/>
    <property type="match status" value="1"/>
</dbReference>
<reference evidence="2" key="3">
    <citation type="submission" date="2016-05" db="EMBL/GenBank/DDBJ databases">
        <title>WGS assembly of Xenopus tropicalis.</title>
        <authorList>
            <person name="Sessions A."/>
            <person name="Jenkins J."/>
            <person name="Mitros T."/>
            <person name="Lyons J.T."/>
            <person name="Dichmann D.S."/>
            <person name="Robert J."/>
            <person name="Harland R.M."/>
            <person name="Rokhsar D.S."/>
        </authorList>
    </citation>
    <scope>NUCLEOTIDE SEQUENCE</scope>
    <source>
        <strain evidence="2">Nigerian</strain>
    </source>
</reference>
<evidence type="ECO:0000313" key="2">
    <source>
        <dbReference type="EMBL" id="OCA16313.1"/>
    </source>
</evidence>
<feature type="region of interest" description="Disordered" evidence="1">
    <location>
        <begin position="111"/>
        <end position="132"/>
    </location>
</feature>
<protein>
    <submittedName>
        <fullName evidence="2">Uncharacterized protein</fullName>
    </submittedName>
</protein>
<dbReference type="EMBL" id="KV460631">
    <property type="protein sequence ID" value="OCA16313.1"/>
    <property type="molecule type" value="Genomic_DNA"/>
</dbReference>
<reference evidence="2" key="2">
    <citation type="journal article" date="2010" name="Science">
        <title>The genome of the Western clawed frog Xenopus tropicalis.</title>
        <authorList>
            <person name="Hellsten U."/>
            <person name="Harland R.M."/>
            <person name="Gilchrist M.J."/>
            <person name="Hendrix D."/>
            <person name="Jurka J."/>
            <person name="Kapitonov V."/>
            <person name="Ovcharenko I."/>
            <person name="Putnam N.H."/>
            <person name="Shu S."/>
            <person name="Taher L."/>
            <person name="Blitz I.L."/>
            <person name="Blumberg B."/>
            <person name="Dichmann D.S."/>
            <person name="Dubchak I."/>
            <person name="Amaya E."/>
            <person name="Detter J.C."/>
            <person name="Fletcher R."/>
            <person name="Gerhard D.S."/>
            <person name="Goodstein D."/>
            <person name="Graves T."/>
            <person name="Grigoriev I.V."/>
            <person name="Grimwood J."/>
            <person name="Kawashima T."/>
            <person name="Lindquist E."/>
            <person name="Lucas S.M."/>
            <person name="Mead P.E."/>
            <person name="Mitros T."/>
            <person name="Ogino H."/>
            <person name="Ohta Y."/>
            <person name="Poliakov A.V."/>
            <person name="Pollet N."/>
            <person name="Robert J."/>
            <person name="Salamov A."/>
            <person name="Sater A.K."/>
            <person name="Schmutz J."/>
            <person name="Terry A."/>
            <person name="Vize P.D."/>
            <person name="Warren W.C."/>
            <person name="Wells D."/>
            <person name="Wills A."/>
            <person name="Wilson R.K."/>
            <person name="Zimmerman L.B."/>
            <person name="Zorn A.M."/>
            <person name="Grainger R."/>
            <person name="Grammer T."/>
            <person name="Khokha M.K."/>
            <person name="Richardson P.M."/>
            <person name="Rokhsar D.S."/>
        </authorList>
    </citation>
    <scope>NUCLEOTIDE SEQUENCE [LARGE SCALE GENOMIC DNA]</scope>
    <source>
        <strain evidence="2">Nigerian</strain>
    </source>
</reference>
<dbReference type="PANTHER" id="PTHR36130:SF1">
    <property type="entry name" value="RIKEN CDNA 4933430I17 GENE"/>
    <property type="match status" value="1"/>
</dbReference>
<name>A0A1B8Y073_XENTR</name>
<gene>
    <name evidence="2" type="ORF">XENTR_v90028448mg</name>
</gene>
<reference evidence="2" key="1">
    <citation type="submission" date="2009-11" db="EMBL/GenBank/DDBJ databases">
        <authorList>
            <consortium name="US DOE Joint Genome Institute (JGI-PGF)"/>
            <person name="Ottilar R."/>
            <person name="Schmutz J."/>
            <person name="Salamov A."/>
            <person name="Cheng J.F."/>
            <person name="Lucas S."/>
            <person name="Pitluck S."/>
            <person name="Gundlach H."/>
            <person name="Guo Y."/>
            <person name="Haberer G."/>
            <person name="Nasrallah J."/>
            <person name="Mayer K.F.X."/>
            <person name="van de Peer Y."/>
            <person name="Weigel D."/>
            <person name="Grigoriev I.V."/>
        </authorList>
    </citation>
    <scope>NUCLEOTIDE SEQUENCE</scope>
    <source>
        <strain evidence="2">Nigerian</strain>
    </source>
</reference>
<organism evidence="2">
    <name type="scientific">Xenopus tropicalis</name>
    <name type="common">Western clawed frog</name>
    <name type="synonym">Silurana tropicalis</name>
    <dbReference type="NCBI Taxonomy" id="8364"/>
    <lineage>
        <taxon>Eukaryota</taxon>
        <taxon>Metazoa</taxon>
        <taxon>Chordata</taxon>
        <taxon>Craniata</taxon>
        <taxon>Vertebrata</taxon>
        <taxon>Euteleostomi</taxon>
        <taxon>Amphibia</taxon>
        <taxon>Batrachia</taxon>
        <taxon>Anura</taxon>
        <taxon>Pipoidea</taxon>
        <taxon>Pipidae</taxon>
        <taxon>Xenopodinae</taxon>
        <taxon>Xenopus</taxon>
        <taxon>Silurana</taxon>
    </lineage>
</organism>
<dbReference type="AlphaFoldDB" id="A0A1B8Y073"/>
<accession>A0A1B8Y073</accession>
<feature type="region of interest" description="Disordered" evidence="1">
    <location>
        <begin position="234"/>
        <end position="398"/>
    </location>
</feature>
<feature type="region of interest" description="Disordered" evidence="1">
    <location>
        <begin position="434"/>
        <end position="457"/>
    </location>
</feature>
<feature type="region of interest" description="Disordered" evidence="1">
    <location>
        <begin position="493"/>
        <end position="573"/>
    </location>
</feature>
<proteinExistence type="predicted"/>
<evidence type="ECO:0000256" key="1">
    <source>
        <dbReference type="SAM" id="MobiDB-lite"/>
    </source>
</evidence>